<accession>W4GA61</accession>
<dbReference type="AlphaFoldDB" id="W4GA61"/>
<feature type="compositionally biased region" description="Low complexity" evidence="1">
    <location>
        <begin position="63"/>
        <end position="90"/>
    </location>
</feature>
<reference evidence="3" key="1">
    <citation type="submission" date="2013-12" db="EMBL/GenBank/DDBJ databases">
        <title>The Genome Sequence of Aphanomyces astaci APO3.</title>
        <authorList>
            <consortium name="The Broad Institute Genomics Platform"/>
            <person name="Russ C."/>
            <person name="Tyler B."/>
            <person name="van West P."/>
            <person name="Dieguez-Uribeondo J."/>
            <person name="Young S.K."/>
            <person name="Zeng Q."/>
            <person name="Gargeya S."/>
            <person name="Fitzgerald M."/>
            <person name="Abouelleil A."/>
            <person name="Alvarado L."/>
            <person name="Chapman S.B."/>
            <person name="Gainer-Dewar J."/>
            <person name="Goldberg J."/>
            <person name="Griggs A."/>
            <person name="Gujja S."/>
            <person name="Hansen M."/>
            <person name="Howarth C."/>
            <person name="Imamovic A."/>
            <person name="Ireland A."/>
            <person name="Larimer J."/>
            <person name="McCowan C."/>
            <person name="Murphy C."/>
            <person name="Pearson M."/>
            <person name="Poon T.W."/>
            <person name="Priest M."/>
            <person name="Roberts A."/>
            <person name="Saif S."/>
            <person name="Shea T."/>
            <person name="Sykes S."/>
            <person name="Wortman J."/>
            <person name="Nusbaum C."/>
            <person name="Birren B."/>
        </authorList>
    </citation>
    <scope>NUCLEOTIDE SEQUENCE [LARGE SCALE GENOMIC DNA]</scope>
    <source>
        <strain evidence="3">APO3</strain>
    </source>
</reference>
<evidence type="ECO:0000313" key="3">
    <source>
        <dbReference type="EMBL" id="ETV76176.1"/>
    </source>
</evidence>
<protein>
    <submittedName>
        <fullName evidence="3">Uncharacterized protein</fullName>
    </submittedName>
</protein>
<dbReference type="RefSeq" id="XP_009834301.1">
    <property type="nucleotide sequence ID" value="XM_009835999.1"/>
</dbReference>
<dbReference type="OrthoDB" id="76126at2759"/>
<feature type="transmembrane region" description="Helical" evidence="2">
    <location>
        <begin position="165"/>
        <end position="185"/>
    </location>
</feature>
<keyword evidence="2" id="KW-1133">Transmembrane helix</keyword>
<keyword evidence="2" id="KW-0812">Transmembrane</keyword>
<feature type="region of interest" description="Disordered" evidence="1">
    <location>
        <begin position="51"/>
        <end position="90"/>
    </location>
</feature>
<name>W4GA61_APHAT</name>
<dbReference type="GeneID" id="20811691"/>
<sequence>MSSRSNAASVPFMITAKMKYELKTLGYTDEDIHKMKVDNAHKILDTGLRKEVEEGSLPTTSTAAAAAGRPQPVGAGPSTHPSTSTPPSSSIPFMLTAAMKHDLLQLGYSEPDLYKMPPDIAHQILRAKLRKRNKPPSYTTRPPSIPQHPQPSEDDDSDDVPFSPWAIGGCVLLTVVMLVVQFATVS</sequence>
<keyword evidence="2" id="KW-0472">Membrane</keyword>
<dbReference type="EMBL" id="KI913137">
    <property type="protein sequence ID" value="ETV76176.1"/>
    <property type="molecule type" value="Genomic_DNA"/>
</dbReference>
<dbReference type="VEuPathDB" id="FungiDB:H257_09695"/>
<feature type="region of interest" description="Disordered" evidence="1">
    <location>
        <begin position="128"/>
        <end position="160"/>
    </location>
</feature>
<proteinExistence type="predicted"/>
<gene>
    <name evidence="3" type="ORF">H257_09695</name>
</gene>
<organism evidence="3">
    <name type="scientific">Aphanomyces astaci</name>
    <name type="common">Crayfish plague agent</name>
    <dbReference type="NCBI Taxonomy" id="112090"/>
    <lineage>
        <taxon>Eukaryota</taxon>
        <taxon>Sar</taxon>
        <taxon>Stramenopiles</taxon>
        <taxon>Oomycota</taxon>
        <taxon>Saprolegniomycetes</taxon>
        <taxon>Saprolegniales</taxon>
        <taxon>Verrucalvaceae</taxon>
        <taxon>Aphanomyces</taxon>
    </lineage>
</organism>
<evidence type="ECO:0000256" key="2">
    <source>
        <dbReference type="SAM" id="Phobius"/>
    </source>
</evidence>
<evidence type="ECO:0000256" key="1">
    <source>
        <dbReference type="SAM" id="MobiDB-lite"/>
    </source>
</evidence>